<dbReference type="GO" id="GO:0016712">
    <property type="term" value="F:oxidoreductase activity, acting on paired donors, with incorporation or reduction of molecular oxygen, reduced flavin or flavoprotein as one donor, and incorporation of one atom of oxygen"/>
    <property type="evidence" value="ECO:0007669"/>
    <property type="project" value="InterPro"/>
</dbReference>
<dbReference type="GO" id="GO:0020037">
    <property type="term" value="F:heme binding"/>
    <property type="evidence" value="ECO:0007669"/>
    <property type="project" value="InterPro"/>
</dbReference>
<dbReference type="PRINTS" id="PR00385">
    <property type="entry name" value="P450"/>
</dbReference>
<sequence>MLSMGPWISALRDGLPAPSISLLAALGLLALLAYKGWSSHEQENSLHRLEVEKGCERPRLWAAKWPWGLDLLCKAFWHGQNRTVCEFFYQISELSGPTHEQRLLGARNIGTTSPVNLEAILDTQRKDFNLGFRIPQFRDLMGTGVFTQEGKGWSHSRQLLRPLFASNRFQAFEDIRRCVEDMLDNITPNTVVDLHPRIFQLTLATTLFMLFGDSAHRMISAADKEEQNLASAFNDAQEYLAYRTRVGPFHWLINGPPMWRACKTIHSFLDRAIEEALAVSDERLIQQSEYKRYVFIDELIQQTRDPVVLRDQCMSLLLAGRDSTAACLSWTMRLLGRHQRVLTKVRDEIASIVGLGPDARQPTQDELKEMTYLNLAIKESLRLYPPVPVNQRAASYDTTIPEGGGPDGLSPILVRQGESVGYSVYAMHRRTDIYGPDALEYRPERWQNEGLQGIGLGYLPFGAGARKCLGQEFAMLETRYTIARMIQRFPFITVPDGETLEIGKEKQLLTLVVTSAEGCRLRLS</sequence>
<keyword evidence="6 7" id="KW-0503">Monooxygenase</keyword>
<evidence type="ECO:0000313" key="9">
    <source>
        <dbReference type="Proteomes" id="UP000291422"/>
    </source>
</evidence>
<dbReference type="PRINTS" id="PR01239">
    <property type="entry name" value="EP450IICYP52"/>
</dbReference>
<dbReference type="PANTHER" id="PTHR24287:SF18">
    <property type="entry name" value="CYTOCHROME P450 MONOOXYGENASE APDE-RELATED"/>
    <property type="match status" value="1"/>
</dbReference>
<evidence type="ECO:0000256" key="6">
    <source>
        <dbReference type="ARBA" id="ARBA00023033"/>
    </source>
</evidence>
<dbReference type="Gene3D" id="1.10.630.10">
    <property type="entry name" value="Cytochrome P450"/>
    <property type="match status" value="1"/>
</dbReference>
<dbReference type="CDD" id="cd11063">
    <property type="entry name" value="CYP52"/>
    <property type="match status" value="1"/>
</dbReference>
<accession>A0A4Q4N8E7</accession>
<dbReference type="Proteomes" id="UP000291422">
    <property type="component" value="Unassembled WGS sequence"/>
</dbReference>
<evidence type="ECO:0000313" key="8">
    <source>
        <dbReference type="EMBL" id="RYN72106.1"/>
    </source>
</evidence>
<dbReference type="EMBL" id="PDXD01000028">
    <property type="protein sequence ID" value="RYN72106.1"/>
    <property type="molecule type" value="Genomic_DNA"/>
</dbReference>
<evidence type="ECO:0000256" key="7">
    <source>
        <dbReference type="RuleBase" id="RU000461"/>
    </source>
</evidence>
<name>A0A4Q4N8E7_ALTAL</name>
<keyword evidence="5 7" id="KW-0408">Iron</keyword>
<keyword evidence="3 7" id="KW-0479">Metal-binding</keyword>
<dbReference type="InterPro" id="IPR002974">
    <property type="entry name" value="Cyt_P450_E_CYP52_ascomycetes"/>
</dbReference>
<comment type="similarity">
    <text evidence="2 7">Belongs to the cytochrome P450 family.</text>
</comment>
<comment type="caution">
    <text evidence="8">The sequence shown here is derived from an EMBL/GenBank/DDBJ whole genome shotgun (WGS) entry which is preliminary data.</text>
</comment>
<dbReference type="GO" id="GO:0005506">
    <property type="term" value="F:iron ion binding"/>
    <property type="evidence" value="ECO:0007669"/>
    <property type="project" value="InterPro"/>
</dbReference>
<dbReference type="InterPro" id="IPR047146">
    <property type="entry name" value="Cyt_P450_E_CYP52_fungi"/>
</dbReference>
<reference evidence="9" key="1">
    <citation type="journal article" date="2019" name="bioRxiv">
        <title>Genomics, evolutionary history and diagnostics of the Alternaria alternata species group including apple and Asian pear pathotypes.</title>
        <authorList>
            <person name="Armitage A.D."/>
            <person name="Cockerton H.M."/>
            <person name="Sreenivasaprasad S."/>
            <person name="Woodhall J.W."/>
            <person name="Lane C.R."/>
            <person name="Harrison R.J."/>
            <person name="Clarkson J.P."/>
        </authorList>
    </citation>
    <scope>NUCLEOTIDE SEQUENCE [LARGE SCALE GENOMIC DNA]</scope>
    <source>
        <strain evidence="9">FERA 1177</strain>
    </source>
</reference>
<keyword evidence="4 7" id="KW-0560">Oxidoreductase</keyword>
<evidence type="ECO:0000256" key="1">
    <source>
        <dbReference type="ARBA" id="ARBA00001971"/>
    </source>
</evidence>
<dbReference type="InterPro" id="IPR017972">
    <property type="entry name" value="Cyt_P450_CS"/>
</dbReference>
<dbReference type="PROSITE" id="PS00086">
    <property type="entry name" value="CYTOCHROME_P450"/>
    <property type="match status" value="1"/>
</dbReference>
<dbReference type="InterPro" id="IPR001128">
    <property type="entry name" value="Cyt_P450"/>
</dbReference>
<dbReference type="PANTHER" id="PTHR24287">
    <property type="entry name" value="P450, PUTATIVE (EUROFUNG)-RELATED"/>
    <property type="match status" value="1"/>
</dbReference>
<dbReference type="Pfam" id="PF00067">
    <property type="entry name" value="p450"/>
    <property type="match status" value="1"/>
</dbReference>
<dbReference type="VEuPathDB" id="FungiDB:CC77DRAFT_1023295"/>
<comment type="cofactor">
    <cofactor evidence="1">
        <name>heme</name>
        <dbReference type="ChEBI" id="CHEBI:30413"/>
    </cofactor>
</comment>
<evidence type="ECO:0000256" key="3">
    <source>
        <dbReference type="ARBA" id="ARBA00022723"/>
    </source>
</evidence>
<gene>
    <name evidence="8" type="ORF">AA0117_g8877</name>
</gene>
<keyword evidence="7" id="KW-0349">Heme</keyword>
<evidence type="ECO:0000256" key="2">
    <source>
        <dbReference type="ARBA" id="ARBA00010617"/>
    </source>
</evidence>
<evidence type="ECO:0000256" key="4">
    <source>
        <dbReference type="ARBA" id="ARBA00023002"/>
    </source>
</evidence>
<dbReference type="AlphaFoldDB" id="A0A4Q4N8E7"/>
<dbReference type="SUPFAM" id="SSF48264">
    <property type="entry name" value="Cytochrome P450"/>
    <property type="match status" value="1"/>
</dbReference>
<proteinExistence type="inferred from homology"/>
<evidence type="ECO:0000256" key="5">
    <source>
        <dbReference type="ARBA" id="ARBA00023004"/>
    </source>
</evidence>
<protein>
    <submittedName>
        <fullName evidence="8">Cytochrome P450</fullName>
    </submittedName>
</protein>
<organism evidence="8 9">
    <name type="scientific">Alternaria alternata</name>
    <name type="common">Alternaria rot fungus</name>
    <name type="synonym">Torula alternata</name>
    <dbReference type="NCBI Taxonomy" id="5599"/>
    <lineage>
        <taxon>Eukaryota</taxon>
        <taxon>Fungi</taxon>
        <taxon>Dikarya</taxon>
        <taxon>Ascomycota</taxon>
        <taxon>Pezizomycotina</taxon>
        <taxon>Dothideomycetes</taxon>
        <taxon>Pleosporomycetidae</taxon>
        <taxon>Pleosporales</taxon>
        <taxon>Pleosporineae</taxon>
        <taxon>Pleosporaceae</taxon>
        <taxon>Alternaria</taxon>
        <taxon>Alternaria sect. Alternaria</taxon>
        <taxon>Alternaria alternata complex</taxon>
    </lineage>
</organism>
<dbReference type="InterPro" id="IPR036396">
    <property type="entry name" value="Cyt_P450_sf"/>
</dbReference>